<dbReference type="EMBL" id="LJZO01000004">
    <property type="protein sequence ID" value="ROW02934.1"/>
    <property type="molecule type" value="Genomic_DNA"/>
</dbReference>
<keyword evidence="3" id="KW-1185">Reference proteome</keyword>
<name>A0A423WIA2_CYTCH</name>
<proteinExistence type="predicted"/>
<organism evidence="2 3">
    <name type="scientific">Cytospora chrysosperma</name>
    <name type="common">Cytospora canker fungus</name>
    <name type="synonym">Sphaeria chrysosperma</name>
    <dbReference type="NCBI Taxonomy" id="252740"/>
    <lineage>
        <taxon>Eukaryota</taxon>
        <taxon>Fungi</taxon>
        <taxon>Dikarya</taxon>
        <taxon>Ascomycota</taxon>
        <taxon>Pezizomycotina</taxon>
        <taxon>Sordariomycetes</taxon>
        <taxon>Sordariomycetidae</taxon>
        <taxon>Diaporthales</taxon>
        <taxon>Cytosporaceae</taxon>
        <taxon>Cytospora</taxon>
    </lineage>
</organism>
<reference evidence="2 3" key="1">
    <citation type="submission" date="2015-09" db="EMBL/GenBank/DDBJ databases">
        <title>Host preference determinants of Valsa canker pathogens revealed by comparative genomics.</title>
        <authorList>
            <person name="Yin Z."/>
            <person name="Huang L."/>
        </authorList>
    </citation>
    <scope>NUCLEOTIDE SEQUENCE [LARGE SCALE GENOMIC DNA]</scope>
    <source>
        <strain evidence="2 3">YSFL</strain>
    </source>
</reference>
<feature type="compositionally biased region" description="Low complexity" evidence="1">
    <location>
        <begin position="174"/>
        <end position="187"/>
    </location>
</feature>
<evidence type="ECO:0000313" key="3">
    <source>
        <dbReference type="Proteomes" id="UP000284375"/>
    </source>
</evidence>
<gene>
    <name evidence="2" type="ORF">VSDG_01962</name>
</gene>
<sequence length="207" mass="23529">MDHIPAARRRFNLLNLRFDRRRFRSDLEVMEELWENFKAAFMTEADGSQPESTPLYADSSIRLRYWRLTLKSIRIDTYYLGVRTFLYDEGDYARSVRGILQAWWEGEEAVLSPRARRIVRRLLLALLGLNGHWTERTLAEQVPDSEEASADAQGSSMDEDAASSVTSTAAGEGTTPSEAASASTTLELSQPHLWPGRRYIDQVSRGI</sequence>
<comment type="caution">
    <text evidence="2">The sequence shown here is derived from an EMBL/GenBank/DDBJ whole genome shotgun (WGS) entry which is preliminary data.</text>
</comment>
<protein>
    <submittedName>
        <fullName evidence="2">Uncharacterized protein</fullName>
    </submittedName>
</protein>
<dbReference type="AlphaFoldDB" id="A0A423WIA2"/>
<dbReference type="Proteomes" id="UP000284375">
    <property type="component" value="Unassembled WGS sequence"/>
</dbReference>
<feature type="region of interest" description="Disordered" evidence="1">
    <location>
        <begin position="138"/>
        <end position="187"/>
    </location>
</feature>
<evidence type="ECO:0000313" key="2">
    <source>
        <dbReference type="EMBL" id="ROW02934.1"/>
    </source>
</evidence>
<accession>A0A423WIA2</accession>
<evidence type="ECO:0000256" key="1">
    <source>
        <dbReference type="SAM" id="MobiDB-lite"/>
    </source>
</evidence>